<comment type="caution">
    <text evidence="6">The sequence shown here is derived from an EMBL/GenBank/DDBJ whole genome shotgun (WGS) entry which is preliminary data.</text>
</comment>
<evidence type="ECO:0000256" key="4">
    <source>
        <dbReference type="ARBA" id="ARBA00023136"/>
    </source>
</evidence>
<accession>A0AAN9GH82</accession>
<dbReference type="PANTHER" id="PTHR21284:SF12">
    <property type="entry name" value="EG:80H7.2 PROTEIN"/>
    <property type="match status" value="1"/>
</dbReference>
<sequence>MASCVVISAVICVLITAVATIVAFATPNWLKFRGENGGELCTAGLVRGDYCSSCDCGLWIRCNGDLTASGNLDNCRWFFADDFRIENNQPDWFKAVQGLMAVAVASSLLALLIGLFSLCCYCKSCNPHQAAGAFINLTFLLLAVAVCVFGAQSHLDANAEVTASQSIVSDHPLFGWSFWVAVGATGMAMISSILYFCVGRRDEIL</sequence>
<evidence type="ECO:0000256" key="5">
    <source>
        <dbReference type="SAM" id="Phobius"/>
    </source>
</evidence>
<keyword evidence="3 5" id="KW-1133">Transmembrane helix</keyword>
<keyword evidence="2 5" id="KW-0812">Transmembrane</keyword>
<evidence type="ECO:0000256" key="2">
    <source>
        <dbReference type="ARBA" id="ARBA00022692"/>
    </source>
</evidence>
<reference evidence="6 7" key="1">
    <citation type="submission" date="2024-02" db="EMBL/GenBank/DDBJ databases">
        <title>Chromosome-scale genome assembly of the rough periwinkle Littorina saxatilis.</title>
        <authorList>
            <person name="De Jode A."/>
            <person name="Faria R."/>
            <person name="Formenti G."/>
            <person name="Sims Y."/>
            <person name="Smith T.P."/>
            <person name="Tracey A."/>
            <person name="Wood J.M.D."/>
            <person name="Zagrodzka Z.B."/>
            <person name="Johannesson K."/>
            <person name="Butlin R.K."/>
            <person name="Leder E.H."/>
        </authorList>
    </citation>
    <scope>NUCLEOTIDE SEQUENCE [LARGE SCALE GENOMIC DNA]</scope>
    <source>
        <strain evidence="6">Snail1</strain>
        <tissue evidence="6">Muscle</tissue>
    </source>
</reference>
<dbReference type="AlphaFoldDB" id="A0AAN9GH82"/>
<evidence type="ECO:0000313" key="6">
    <source>
        <dbReference type="EMBL" id="KAK7106670.1"/>
    </source>
</evidence>
<dbReference type="PANTHER" id="PTHR21284">
    <property type="entry name" value="EG:80H7.2 PROTEIN"/>
    <property type="match status" value="1"/>
</dbReference>
<dbReference type="Proteomes" id="UP001374579">
    <property type="component" value="Unassembled WGS sequence"/>
</dbReference>
<organism evidence="6 7">
    <name type="scientific">Littorina saxatilis</name>
    <dbReference type="NCBI Taxonomy" id="31220"/>
    <lineage>
        <taxon>Eukaryota</taxon>
        <taxon>Metazoa</taxon>
        <taxon>Spiralia</taxon>
        <taxon>Lophotrochozoa</taxon>
        <taxon>Mollusca</taxon>
        <taxon>Gastropoda</taxon>
        <taxon>Caenogastropoda</taxon>
        <taxon>Littorinimorpha</taxon>
        <taxon>Littorinoidea</taxon>
        <taxon>Littorinidae</taxon>
        <taxon>Littorina</taxon>
    </lineage>
</organism>
<proteinExistence type="predicted"/>
<evidence type="ECO:0000313" key="7">
    <source>
        <dbReference type="Proteomes" id="UP001374579"/>
    </source>
</evidence>
<comment type="subcellular location">
    <subcellularLocation>
        <location evidence="1">Membrane</location>
        <topology evidence="1">Multi-pass membrane protein</topology>
    </subcellularLocation>
</comment>
<evidence type="ECO:0000256" key="1">
    <source>
        <dbReference type="ARBA" id="ARBA00004141"/>
    </source>
</evidence>
<dbReference type="GO" id="GO:0016020">
    <property type="term" value="C:membrane"/>
    <property type="evidence" value="ECO:0007669"/>
    <property type="project" value="UniProtKB-SubCell"/>
</dbReference>
<dbReference type="EMBL" id="JBAMIC010000007">
    <property type="protein sequence ID" value="KAK7106670.1"/>
    <property type="molecule type" value="Genomic_DNA"/>
</dbReference>
<protein>
    <submittedName>
        <fullName evidence="6">Uncharacterized protein</fullName>
    </submittedName>
</protein>
<keyword evidence="4 5" id="KW-0472">Membrane</keyword>
<dbReference type="Pfam" id="PF13903">
    <property type="entry name" value="Claudin_2"/>
    <property type="match status" value="1"/>
</dbReference>
<name>A0AAN9GH82_9CAEN</name>
<dbReference type="InterPro" id="IPR004031">
    <property type="entry name" value="PMP22/EMP/MP20/Claudin"/>
</dbReference>
<feature type="transmembrane region" description="Helical" evidence="5">
    <location>
        <begin position="99"/>
        <end position="121"/>
    </location>
</feature>
<gene>
    <name evidence="6" type="ORF">V1264_017898</name>
</gene>
<keyword evidence="7" id="KW-1185">Reference proteome</keyword>
<feature type="transmembrane region" description="Helical" evidence="5">
    <location>
        <begin position="173"/>
        <end position="198"/>
    </location>
</feature>
<feature type="transmembrane region" description="Helical" evidence="5">
    <location>
        <begin position="133"/>
        <end position="153"/>
    </location>
</feature>
<dbReference type="Gene3D" id="1.20.140.150">
    <property type="match status" value="1"/>
</dbReference>
<evidence type="ECO:0000256" key="3">
    <source>
        <dbReference type="ARBA" id="ARBA00022989"/>
    </source>
</evidence>